<dbReference type="OrthoDB" id="4376409at2"/>
<comment type="caution">
    <text evidence="1">The sequence shown here is derived from an EMBL/GenBank/DDBJ whole genome shotgun (WGS) entry which is preliminary data.</text>
</comment>
<dbReference type="SUPFAM" id="SSF50998">
    <property type="entry name" value="Quinoprotein alcohol dehydrogenase-like"/>
    <property type="match status" value="1"/>
</dbReference>
<keyword evidence="2" id="KW-1185">Reference proteome</keyword>
<dbReference type="Proteomes" id="UP000444960">
    <property type="component" value="Unassembled WGS sequence"/>
</dbReference>
<sequence length="383" mass="41334">MGVDARTGRTLWKHPRLSDGQRCAIGARGRLACASNVRIDGAVATKVDVLDVRTGDEIASRVIRLPGYSTIAAAGDGFVVVVVGTARIGIPSEMRPGAGVVTTIMSSVDLPDQRGRIVGFTADGDERWSLDLPVNHIEMQAAIGADTVAVQDVKGHGFSIYNAESGEQIHTSRSGRDLFLLYDGGFAIGTGRFTIDSRVEFFDARGRRTGVLDGWQLATYSAWDGSAVSRRDQLPVLRVGNPALGVASADTSDVRWIVDGRFDSVRPVGDRFLMTNTDDAYSADGYKRSWGIVDSGTGVGKEITTIGFGRHAVAFDGDRILFTGDPRIDQVPNVPWLTAIDVRTARQEWTLRPADHESTWTTAGPFLFLMEQTGTPSIARYAS</sequence>
<organism evidence="1 2">
    <name type="scientific">Gordonia spumicola</name>
    <dbReference type="NCBI Taxonomy" id="589161"/>
    <lineage>
        <taxon>Bacteria</taxon>
        <taxon>Bacillati</taxon>
        <taxon>Actinomycetota</taxon>
        <taxon>Actinomycetes</taxon>
        <taxon>Mycobacteriales</taxon>
        <taxon>Gordoniaceae</taxon>
        <taxon>Gordonia</taxon>
    </lineage>
</organism>
<dbReference type="EMBL" id="BJOV01000005">
    <property type="protein sequence ID" value="GEE03228.1"/>
    <property type="molecule type" value="Genomic_DNA"/>
</dbReference>
<accession>A0A7I9VCY7</accession>
<protein>
    <submittedName>
        <fullName evidence="1">Uncharacterized protein</fullName>
    </submittedName>
</protein>
<name>A0A7I9VCY7_9ACTN</name>
<proteinExistence type="predicted"/>
<reference evidence="2" key="1">
    <citation type="submission" date="2019-06" db="EMBL/GenBank/DDBJ databases">
        <title>Gordonia isolated from sludge of a wastewater treatment plant.</title>
        <authorList>
            <person name="Tamura T."/>
            <person name="Aoyama K."/>
            <person name="Kang Y."/>
            <person name="Saito S."/>
            <person name="Akiyama N."/>
            <person name="Yazawa K."/>
            <person name="Gonoi T."/>
            <person name="Mikami Y."/>
        </authorList>
    </citation>
    <scope>NUCLEOTIDE SEQUENCE [LARGE SCALE GENOMIC DNA]</scope>
    <source>
        <strain evidence="2">NBRC 107696</strain>
    </source>
</reference>
<dbReference type="AlphaFoldDB" id="A0A7I9VCY7"/>
<evidence type="ECO:0000313" key="1">
    <source>
        <dbReference type="EMBL" id="GEE03228.1"/>
    </source>
</evidence>
<dbReference type="InterPro" id="IPR011047">
    <property type="entry name" value="Quinoprotein_ADH-like_sf"/>
</dbReference>
<dbReference type="RefSeq" id="WP_161896768.1">
    <property type="nucleotide sequence ID" value="NZ_BJOV01000005.1"/>
</dbReference>
<gene>
    <name evidence="1" type="ORF">nbrc107696_36740</name>
</gene>
<evidence type="ECO:0000313" key="2">
    <source>
        <dbReference type="Proteomes" id="UP000444960"/>
    </source>
</evidence>